<dbReference type="CDD" id="cd16380">
    <property type="entry name" value="YitT_C"/>
    <property type="match status" value="1"/>
</dbReference>
<evidence type="ECO:0000259" key="7">
    <source>
        <dbReference type="Pfam" id="PF10035"/>
    </source>
</evidence>
<keyword evidence="3 6" id="KW-0812">Transmembrane</keyword>
<dbReference type="Gene3D" id="3.30.70.120">
    <property type="match status" value="1"/>
</dbReference>
<dbReference type="Pfam" id="PF10035">
    <property type="entry name" value="DUF2179"/>
    <property type="match status" value="1"/>
</dbReference>
<feature type="transmembrane region" description="Helical" evidence="6">
    <location>
        <begin position="116"/>
        <end position="134"/>
    </location>
</feature>
<dbReference type="PANTHER" id="PTHR33545:SF9">
    <property type="entry name" value="UPF0750 MEMBRANE PROTEIN YITE"/>
    <property type="match status" value="1"/>
</dbReference>
<evidence type="ECO:0000313" key="8">
    <source>
        <dbReference type="EMBL" id="AHF06737.1"/>
    </source>
</evidence>
<keyword evidence="9" id="KW-1185">Reference proteome</keyword>
<dbReference type="OrthoDB" id="9779786at2"/>
<evidence type="ECO:0000256" key="4">
    <source>
        <dbReference type="ARBA" id="ARBA00022989"/>
    </source>
</evidence>
<protein>
    <recommendedName>
        <fullName evidence="7">DUF2179 domain-containing protein</fullName>
    </recommendedName>
</protein>
<dbReference type="InterPro" id="IPR003740">
    <property type="entry name" value="YitT"/>
</dbReference>
<feature type="transmembrane region" description="Helical" evidence="6">
    <location>
        <begin position="87"/>
        <end position="104"/>
    </location>
</feature>
<dbReference type="Proteomes" id="UP000010847">
    <property type="component" value="Chromosome"/>
</dbReference>
<organism evidence="8 9">
    <name type="scientific">Desulfitobacterium metallireducens DSM 15288</name>
    <dbReference type="NCBI Taxonomy" id="871968"/>
    <lineage>
        <taxon>Bacteria</taxon>
        <taxon>Bacillati</taxon>
        <taxon>Bacillota</taxon>
        <taxon>Clostridia</taxon>
        <taxon>Eubacteriales</taxon>
        <taxon>Desulfitobacteriaceae</taxon>
        <taxon>Desulfitobacterium</taxon>
    </lineage>
</organism>
<dbReference type="InterPro" id="IPR015867">
    <property type="entry name" value="N-reg_PII/ATP_PRibTrfase_C"/>
</dbReference>
<dbReference type="AlphaFoldDB" id="W0E7J8"/>
<proteinExistence type="predicted"/>
<feature type="transmembrane region" description="Helical" evidence="6">
    <location>
        <begin position="52"/>
        <end position="75"/>
    </location>
</feature>
<gene>
    <name evidence="8" type="ORF">DESME_06445</name>
</gene>
<dbReference type="KEGG" id="dmt:DESME_06445"/>
<reference evidence="8 9" key="1">
    <citation type="submission" date="2013-12" db="EMBL/GenBank/DDBJ databases">
        <authorList>
            <consortium name="DOE Joint Genome Institute"/>
            <person name="Smidt H."/>
            <person name="Huntemann M."/>
            <person name="Han J."/>
            <person name="Chen A."/>
            <person name="Kyrpides N."/>
            <person name="Mavromatis K."/>
            <person name="Markowitz V."/>
            <person name="Palaniappan K."/>
            <person name="Ivanova N."/>
            <person name="Schaumberg A."/>
            <person name="Pati A."/>
            <person name="Liolios K."/>
            <person name="Nordberg H.P."/>
            <person name="Cantor M.N."/>
            <person name="Hua S.X."/>
            <person name="Woyke T."/>
        </authorList>
    </citation>
    <scope>NUCLEOTIDE SEQUENCE [LARGE SCALE GENOMIC DNA]</scope>
    <source>
        <strain evidence="9">DSM 15288</strain>
    </source>
</reference>
<evidence type="ECO:0000256" key="3">
    <source>
        <dbReference type="ARBA" id="ARBA00022692"/>
    </source>
</evidence>
<comment type="subcellular location">
    <subcellularLocation>
        <location evidence="1">Cell membrane</location>
        <topology evidence="1">Multi-pass membrane protein</topology>
    </subcellularLocation>
</comment>
<dbReference type="eggNOG" id="COG1284">
    <property type="taxonomic scope" value="Bacteria"/>
</dbReference>
<feature type="transmembrane region" description="Helical" evidence="6">
    <location>
        <begin position="21"/>
        <end position="40"/>
    </location>
</feature>
<dbReference type="EMBL" id="CP007032">
    <property type="protein sequence ID" value="AHF06737.1"/>
    <property type="molecule type" value="Genomic_DNA"/>
</dbReference>
<sequence>MKINFDNLFWSKFPWMIFKRGLGIVLGAVIVALSINSLIIPNQIADGGVTGIAIILHYLFNWPISIMVLLLNIPLFMMGWKMVGRSFLMYSIFGVGALSLALDLTGNIPSLTNDSLLASIFGGVISGIGMGVIFRSRGSLGGTDILAVFFSRTTPFSVGQILLAIDAVIFFLTAILLRPEMAMYAVIYMFIATKVIDLVQEGMSHFKSVMVITTQPQEIAEDIMAKLDRGVTFFKATGAFSREDKQVVYCVISRTQLSQIKEIIHTRDDEAFLAISEVPEVVGEGFSSWKGH</sequence>
<dbReference type="HOGENOM" id="CLU_063199_1_1_9"/>
<keyword evidence="5 6" id="KW-0472">Membrane</keyword>
<dbReference type="RefSeq" id="WP_006715588.1">
    <property type="nucleotide sequence ID" value="NZ_CP007032.1"/>
</dbReference>
<accession>W0E7J8</accession>
<dbReference type="PANTHER" id="PTHR33545">
    <property type="entry name" value="UPF0750 MEMBRANE PROTEIN YITT-RELATED"/>
    <property type="match status" value="1"/>
</dbReference>
<evidence type="ECO:0000256" key="5">
    <source>
        <dbReference type="ARBA" id="ARBA00023136"/>
    </source>
</evidence>
<dbReference type="Pfam" id="PF02588">
    <property type="entry name" value="YitT_membrane"/>
    <property type="match status" value="1"/>
</dbReference>
<keyword evidence="2" id="KW-1003">Cell membrane</keyword>
<feature type="transmembrane region" description="Helical" evidence="6">
    <location>
        <begin position="155"/>
        <end position="175"/>
    </location>
</feature>
<name>W0E7J8_9FIRM</name>
<evidence type="ECO:0000256" key="6">
    <source>
        <dbReference type="SAM" id="Phobius"/>
    </source>
</evidence>
<feature type="domain" description="DUF2179" evidence="7">
    <location>
        <begin position="229"/>
        <end position="283"/>
    </location>
</feature>
<keyword evidence="4 6" id="KW-1133">Transmembrane helix</keyword>
<evidence type="ECO:0000313" key="9">
    <source>
        <dbReference type="Proteomes" id="UP000010847"/>
    </source>
</evidence>
<evidence type="ECO:0000256" key="2">
    <source>
        <dbReference type="ARBA" id="ARBA00022475"/>
    </source>
</evidence>
<dbReference type="PIRSF" id="PIRSF006483">
    <property type="entry name" value="Membrane_protein_YitT"/>
    <property type="match status" value="1"/>
</dbReference>
<dbReference type="GO" id="GO:0005886">
    <property type="term" value="C:plasma membrane"/>
    <property type="evidence" value="ECO:0007669"/>
    <property type="project" value="UniProtKB-SubCell"/>
</dbReference>
<dbReference type="InterPro" id="IPR051461">
    <property type="entry name" value="UPF0750_membrane"/>
</dbReference>
<dbReference type="InterPro" id="IPR019264">
    <property type="entry name" value="DUF2179"/>
</dbReference>
<dbReference type="STRING" id="871968.DESME_06445"/>
<evidence type="ECO:0000256" key="1">
    <source>
        <dbReference type="ARBA" id="ARBA00004651"/>
    </source>
</evidence>